<comment type="caution">
    <text evidence="2">The sequence shown here is derived from an EMBL/GenBank/DDBJ whole genome shotgun (WGS) entry which is preliminary data.</text>
</comment>
<dbReference type="InterPro" id="IPR024775">
    <property type="entry name" value="DinB-like"/>
</dbReference>
<dbReference type="OrthoDB" id="9793216at2"/>
<dbReference type="AlphaFoldDB" id="A0A2K1DYB0"/>
<dbReference type="Pfam" id="PF12867">
    <property type="entry name" value="DinB_2"/>
    <property type="match status" value="1"/>
</dbReference>
<dbReference type="Gene3D" id="1.20.120.450">
    <property type="entry name" value="dinb family like domain"/>
    <property type="match status" value="1"/>
</dbReference>
<dbReference type="InterPro" id="IPR034660">
    <property type="entry name" value="DinB/YfiT-like"/>
</dbReference>
<protein>
    <submittedName>
        <fullName evidence="2">Damage-inducible protein DinB</fullName>
    </submittedName>
</protein>
<name>A0A2K1DYB0_9FLAO</name>
<accession>A0A2K1DYB0</accession>
<evidence type="ECO:0000313" key="2">
    <source>
        <dbReference type="EMBL" id="PNQ73015.1"/>
    </source>
</evidence>
<organism evidence="2 3">
    <name type="scientific">Hanstruepera neustonica</name>
    <dbReference type="NCBI Taxonomy" id="1445657"/>
    <lineage>
        <taxon>Bacteria</taxon>
        <taxon>Pseudomonadati</taxon>
        <taxon>Bacteroidota</taxon>
        <taxon>Flavobacteriia</taxon>
        <taxon>Flavobacteriales</taxon>
        <taxon>Flavobacteriaceae</taxon>
        <taxon>Hanstruepera</taxon>
    </lineage>
</organism>
<gene>
    <name evidence="2" type="ORF">C1T31_08440</name>
</gene>
<dbReference type="Proteomes" id="UP000236641">
    <property type="component" value="Unassembled WGS sequence"/>
</dbReference>
<feature type="domain" description="DinB-like" evidence="1">
    <location>
        <begin position="37"/>
        <end position="166"/>
    </location>
</feature>
<keyword evidence="3" id="KW-1185">Reference proteome</keyword>
<dbReference type="SUPFAM" id="SSF109854">
    <property type="entry name" value="DinB/YfiT-like putative metalloenzymes"/>
    <property type="match status" value="1"/>
</dbReference>
<dbReference type="RefSeq" id="WP_103052054.1">
    <property type="nucleotide sequence ID" value="NZ_POWF01000004.1"/>
</dbReference>
<dbReference type="EMBL" id="POWF01000004">
    <property type="protein sequence ID" value="PNQ73015.1"/>
    <property type="molecule type" value="Genomic_DNA"/>
</dbReference>
<evidence type="ECO:0000313" key="3">
    <source>
        <dbReference type="Proteomes" id="UP000236641"/>
    </source>
</evidence>
<proteinExistence type="predicted"/>
<evidence type="ECO:0000259" key="1">
    <source>
        <dbReference type="Pfam" id="PF12867"/>
    </source>
</evidence>
<sequence length="173" mass="19984">MTVSELSFQEYHPYYKNYIDQVGDVNLIEGLESSFIRTLSFIKEIPNDKLTYQYAEGKWTIKEIVQHLIDSELIFNYRALRFARNDQVSLPGFDENAYVPASLANNRGLDQLLNHYASVRQSTVALFSSFDKDMLLRIGQASESNMSVRALGFVIIGHEIHHCKIIKERYLDL</sequence>
<reference evidence="2 3" key="1">
    <citation type="submission" date="2018-01" db="EMBL/GenBank/DDBJ databases">
        <title>The draft genome of Hanstruepera neustonica JCM19743.</title>
        <authorList>
            <person name="He R.-H."/>
            <person name="Du Z.-J."/>
        </authorList>
    </citation>
    <scope>NUCLEOTIDE SEQUENCE [LARGE SCALE GENOMIC DNA]</scope>
    <source>
        <strain evidence="2 3">JCM19743</strain>
    </source>
</reference>